<comment type="caution">
    <text evidence="1">The sequence shown here is derived from an EMBL/GenBank/DDBJ whole genome shotgun (WGS) entry which is preliminary data.</text>
</comment>
<evidence type="ECO:0000313" key="1">
    <source>
        <dbReference type="EMBL" id="GGX65050.1"/>
    </source>
</evidence>
<name>A0A918NGD8_9ACTN</name>
<dbReference type="AlphaFoldDB" id="A0A918NGD8"/>
<reference evidence="1" key="1">
    <citation type="journal article" date="2014" name="Int. J. Syst. Evol. Microbiol.">
        <title>Complete genome sequence of Corynebacterium casei LMG S-19264T (=DSM 44701T), isolated from a smear-ripened cheese.</title>
        <authorList>
            <consortium name="US DOE Joint Genome Institute (JGI-PGF)"/>
            <person name="Walter F."/>
            <person name="Albersmeier A."/>
            <person name="Kalinowski J."/>
            <person name="Ruckert C."/>
        </authorList>
    </citation>
    <scope>NUCLEOTIDE SEQUENCE</scope>
    <source>
        <strain evidence="1">JCM 4790</strain>
    </source>
</reference>
<sequence>MLLSGDRSAVAGRNEITAVGRVTVFPLEGLVVAYTTRSGDARGLGEIGVVAVVDEAADGEELWLLARELGGRNGTQEQARWILTQAGRARYVRADRCGDRPGTRWAAYIRRSFVLDSLFANHEVLLTGRMRLASPGEDGEVTTSTGDR</sequence>
<dbReference type="EMBL" id="BMVU01000005">
    <property type="protein sequence ID" value="GGX65050.1"/>
    <property type="molecule type" value="Genomic_DNA"/>
</dbReference>
<proteinExistence type="predicted"/>
<keyword evidence="2" id="KW-1185">Reference proteome</keyword>
<dbReference type="Proteomes" id="UP000619244">
    <property type="component" value="Unassembled WGS sequence"/>
</dbReference>
<organism evidence="1 2">
    <name type="scientific">Streptomyces minutiscleroticus</name>
    <dbReference type="NCBI Taxonomy" id="68238"/>
    <lineage>
        <taxon>Bacteria</taxon>
        <taxon>Bacillati</taxon>
        <taxon>Actinomycetota</taxon>
        <taxon>Actinomycetes</taxon>
        <taxon>Kitasatosporales</taxon>
        <taxon>Streptomycetaceae</taxon>
        <taxon>Streptomyces</taxon>
    </lineage>
</organism>
<gene>
    <name evidence="1" type="ORF">GCM10010358_19280</name>
</gene>
<accession>A0A918NGD8</accession>
<protein>
    <submittedName>
        <fullName evidence="1">Uncharacterized protein</fullName>
    </submittedName>
</protein>
<reference evidence="1" key="2">
    <citation type="submission" date="2020-09" db="EMBL/GenBank/DDBJ databases">
        <authorList>
            <person name="Sun Q."/>
            <person name="Ohkuma M."/>
        </authorList>
    </citation>
    <scope>NUCLEOTIDE SEQUENCE</scope>
    <source>
        <strain evidence="1">JCM 4790</strain>
    </source>
</reference>
<evidence type="ECO:0000313" key="2">
    <source>
        <dbReference type="Proteomes" id="UP000619244"/>
    </source>
</evidence>